<accession>A0A1J1HXM7</accession>
<dbReference type="Proteomes" id="UP000183832">
    <property type="component" value="Unassembled WGS sequence"/>
</dbReference>
<sequence length="68" mass="7953">MRRHRHHGDHRRGMGSANLGEVLCICGFHHDDMHVVMASCMTTCMTTWHHACRHGGCFFVWEFFKLIL</sequence>
<organism evidence="1 2">
    <name type="scientific">Clunio marinus</name>
    <dbReference type="NCBI Taxonomy" id="568069"/>
    <lineage>
        <taxon>Eukaryota</taxon>
        <taxon>Metazoa</taxon>
        <taxon>Ecdysozoa</taxon>
        <taxon>Arthropoda</taxon>
        <taxon>Hexapoda</taxon>
        <taxon>Insecta</taxon>
        <taxon>Pterygota</taxon>
        <taxon>Neoptera</taxon>
        <taxon>Endopterygota</taxon>
        <taxon>Diptera</taxon>
        <taxon>Nematocera</taxon>
        <taxon>Chironomoidea</taxon>
        <taxon>Chironomidae</taxon>
        <taxon>Clunio</taxon>
    </lineage>
</organism>
<reference evidence="1 2" key="1">
    <citation type="submission" date="2015-04" db="EMBL/GenBank/DDBJ databases">
        <authorList>
            <person name="Syromyatnikov M.Y."/>
            <person name="Popov V.N."/>
        </authorList>
    </citation>
    <scope>NUCLEOTIDE SEQUENCE [LARGE SCALE GENOMIC DNA]</scope>
</reference>
<proteinExistence type="predicted"/>
<keyword evidence="2" id="KW-1185">Reference proteome</keyword>
<dbReference type="EMBL" id="CVRI01000035">
    <property type="protein sequence ID" value="CRK92847.1"/>
    <property type="molecule type" value="Genomic_DNA"/>
</dbReference>
<evidence type="ECO:0000313" key="1">
    <source>
        <dbReference type="EMBL" id="CRK92847.1"/>
    </source>
</evidence>
<protein>
    <submittedName>
        <fullName evidence="1">CLUMA_CG006443, isoform A</fullName>
    </submittedName>
</protein>
<evidence type="ECO:0000313" key="2">
    <source>
        <dbReference type="Proteomes" id="UP000183832"/>
    </source>
</evidence>
<name>A0A1J1HXM7_9DIPT</name>
<gene>
    <name evidence="1" type="ORF">CLUMA_CG006443</name>
</gene>
<dbReference type="AlphaFoldDB" id="A0A1J1HXM7"/>